<dbReference type="RefSeq" id="WP_249592726.1">
    <property type="nucleotide sequence ID" value="NZ_CP097289.1"/>
</dbReference>
<keyword evidence="3" id="KW-1185">Reference proteome</keyword>
<reference evidence="2 3" key="1">
    <citation type="submission" date="2022-05" db="EMBL/GenBank/DDBJ databases">
        <authorList>
            <person name="Zhou X."/>
            <person name="Li K."/>
            <person name="Man Y."/>
        </authorList>
    </citation>
    <scope>NUCLEOTIDE SEQUENCE [LARGE SCALE GENOMIC DNA]</scope>
    <source>
        <strain evidence="2 3">MS405</strain>
    </source>
</reference>
<dbReference type="Gene3D" id="1.25.40.10">
    <property type="entry name" value="Tetratricopeptide repeat domain"/>
    <property type="match status" value="1"/>
</dbReference>
<feature type="domain" description="CHAT" evidence="1">
    <location>
        <begin position="427"/>
        <end position="707"/>
    </location>
</feature>
<gene>
    <name evidence="2" type="ORF">M4V62_07250</name>
</gene>
<proteinExistence type="predicted"/>
<dbReference type="EMBL" id="CP097289">
    <property type="protein sequence ID" value="UQT61409.1"/>
    <property type="molecule type" value="Genomic_DNA"/>
</dbReference>
<dbReference type="InterPro" id="IPR024983">
    <property type="entry name" value="CHAT_dom"/>
</dbReference>
<dbReference type="InterPro" id="IPR011990">
    <property type="entry name" value="TPR-like_helical_dom_sf"/>
</dbReference>
<accession>A0ABY4Q6X6</accession>
<protein>
    <submittedName>
        <fullName evidence="2">CHAT domain-containing protein</fullName>
    </submittedName>
</protein>
<sequence>MSGLERAADPAAQLDEAISLFREALALTSAVDPKLPRRRHNLSLALINRSQAARRTDDAREARALADSVIAALPADSPELPGALTAAAGARLSGLGALLSSTVRGEAIALFRRAAEGTPPGHAQRTLRLTNLGKILRVLSTGRGRRTALAEAAEVFRTAALEPQCAPSERLDAARSWGDTWAELGVWDRALDGYVVAVDLLHSVAPRHLVRDDQELLLGRTVGLGAAAAACAVRCGRPQLAVGLLEQARGVLLSHAFDADSDLTRLRETAPDLAGRFEELREALDSATDGRGPLGAEFLGEGPLHTSRTPDAQADRRQQLAAEWRELTDRIRAAHPELGLLRPVREWHEHELRATAAAGPVVLVNVSPYGSDALVVGEHSIDTVPLPGLTPEATTVRRKAFQDALERIEAPGTSRKQSLRAQHVVRDTLAWLWQVVTGPVLDHLAVRATPTGALARVWWSPAGALGAMPLHAATPADGASGALDRAISSYTPTLRALHHARQRAARPAGTGALVVAVGEATGFAPLPAAHREAEHLAGLLPGPEVLTGASATHSAVVSALHRHAYAHFACHAVGDLERPSGSRLVLHDHAERPLTVRDLARLRLPSVRLVYLSACDTLRTSPELADEAVHIVSAFQIAGFPHVVGSLWHVDDTIGARVAQDVYEALSKGGGALDVDRTAEALHSTVRALRDSYPQTPSLWACQVHAGP</sequence>
<evidence type="ECO:0000313" key="3">
    <source>
        <dbReference type="Proteomes" id="UP000829992"/>
    </source>
</evidence>
<dbReference type="Pfam" id="PF12770">
    <property type="entry name" value="CHAT"/>
    <property type="match status" value="1"/>
</dbReference>
<evidence type="ECO:0000313" key="2">
    <source>
        <dbReference type="EMBL" id="UQT61409.1"/>
    </source>
</evidence>
<evidence type="ECO:0000259" key="1">
    <source>
        <dbReference type="Pfam" id="PF12770"/>
    </source>
</evidence>
<dbReference type="Proteomes" id="UP000829992">
    <property type="component" value="Chromosome"/>
</dbReference>
<name>A0ABY4Q6X6_9ACTN</name>
<organism evidence="2 3">
    <name type="scientific">Streptomyces durmitorensis</name>
    <dbReference type="NCBI Taxonomy" id="319947"/>
    <lineage>
        <taxon>Bacteria</taxon>
        <taxon>Bacillati</taxon>
        <taxon>Actinomycetota</taxon>
        <taxon>Actinomycetes</taxon>
        <taxon>Kitasatosporales</taxon>
        <taxon>Streptomycetaceae</taxon>
        <taxon>Streptomyces</taxon>
    </lineage>
</organism>